<dbReference type="OrthoDB" id="9256266at2"/>
<evidence type="ECO:0000313" key="2">
    <source>
        <dbReference type="EMBL" id="KAB1076513.1"/>
    </source>
</evidence>
<evidence type="ECO:0000313" key="3">
    <source>
        <dbReference type="Proteomes" id="UP000474159"/>
    </source>
</evidence>
<dbReference type="EMBL" id="VZZK01000029">
    <property type="protein sequence ID" value="KAB1076513.1"/>
    <property type="molecule type" value="Genomic_DNA"/>
</dbReference>
<proteinExistence type="predicted"/>
<keyword evidence="1" id="KW-0732">Signal</keyword>
<sequence>MAFKRTGALLAGLAVSVVVGNGAAAAEVQMRRENFKSVQILVSPDFSDQSWASICNAVAFSQIPGLESTFVGRVMNAQDGGCAGTGWSIGFFRMDWKGPRLILEKMALRLPVKSPDGILINKGYDPHVVSHEGELLVAFECTHHQGVSTCIAPLSVSKGIDVSRLSIPVRGLPLDPTNPSGHSASASVPKLLSFKGRLYVFWSPVKQRNRDGTWLSINTRGAELTKDPATGKLWVTGARSRPVPSEDPELTVTVADFVRSDKTADTINELMDVQAEGDRVAALVSRGGTEAGQPCLASISKARPCYRLTIAYAINPLAPNAFNIAAPQTVEIPSNPQAYARFVTNPQGERKILSMFHPFQLEKLDNSAPIERGLTYYPAPGTAEAPR</sequence>
<reference evidence="2 3" key="1">
    <citation type="submission" date="2019-09" db="EMBL/GenBank/DDBJ databases">
        <title>YIM 48816 draft genome.</title>
        <authorList>
            <person name="Jiang L."/>
        </authorList>
    </citation>
    <scope>NUCLEOTIDE SEQUENCE [LARGE SCALE GENOMIC DNA]</scope>
    <source>
        <strain evidence="2 3">YIM 48816</strain>
    </source>
</reference>
<organism evidence="2 3">
    <name type="scientific">Methylobacterium soli</name>
    <dbReference type="NCBI Taxonomy" id="553447"/>
    <lineage>
        <taxon>Bacteria</taxon>
        <taxon>Pseudomonadati</taxon>
        <taxon>Pseudomonadota</taxon>
        <taxon>Alphaproteobacteria</taxon>
        <taxon>Hyphomicrobiales</taxon>
        <taxon>Methylobacteriaceae</taxon>
        <taxon>Methylobacterium</taxon>
    </lineage>
</organism>
<evidence type="ECO:0000256" key="1">
    <source>
        <dbReference type="SAM" id="SignalP"/>
    </source>
</evidence>
<accession>A0A6L3SSJ3</accession>
<dbReference type="Proteomes" id="UP000474159">
    <property type="component" value="Unassembled WGS sequence"/>
</dbReference>
<feature type="signal peptide" evidence="1">
    <location>
        <begin position="1"/>
        <end position="25"/>
    </location>
</feature>
<dbReference type="AlphaFoldDB" id="A0A6L3SSJ3"/>
<keyword evidence="3" id="KW-1185">Reference proteome</keyword>
<name>A0A6L3SSJ3_9HYPH</name>
<protein>
    <submittedName>
        <fullName evidence="2">Uncharacterized protein</fullName>
    </submittedName>
</protein>
<comment type="caution">
    <text evidence="2">The sequence shown here is derived from an EMBL/GenBank/DDBJ whole genome shotgun (WGS) entry which is preliminary data.</text>
</comment>
<gene>
    <name evidence="2" type="ORF">F6X53_22675</name>
</gene>
<feature type="chain" id="PRO_5026956541" evidence="1">
    <location>
        <begin position="26"/>
        <end position="387"/>
    </location>
</feature>
<dbReference type="RefSeq" id="WP_151002631.1">
    <property type="nucleotide sequence ID" value="NZ_BPQY01000383.1"/>
</dbReference>